<comment type="caution">
    <text evidence="1">The sequence shown here is derived from an EMBL/GenBank/DDBJ whole genome shotgun (WGS) entry which is preliminary data.</text>
</comment>
<evidence type="ECO:0000313" key="1">
    <source>
        <dbReference type="EMBL" id="TIH09338.1"/>
    </source>
</evidence>
<evidence type="ECO:0000313" key="2">
    <source>
        <dbReference type="Proteomes" id="UP000307541"/>
    </source>
</evidence>
<dbReference type="PANTHER" id="PTHR37805">
    <property type="entry name" value="CYTOPLASMIC PROTEIN-RELATED"/>
    <property type="match status" value="1"/>
</dbReference>
<organism evidence="1 2">
    <name type="scientific">Pseudomonas leptonychotis</name>
    <dbReference type="NCBI Taxonomy" id="2448482"/>
    <lineage>
        <taxon>Bacteria</taxon>
        <taxon>Pseudomonadati</taxon>
        <taxon>Pseudomonadota</taxon>
        <taxon>Gammaproteobacteria</taxon>
        <taxon>Pseudomonadales</taxon>
        <taxon>Pseudomonadaceae</taxon>
        <taxon>Pseudomonas</taxon>
    </lineage>
</organism>
<name>A0A4T2A0W0_9PSED</name>
<dbReference type="RefSeq" id="WP_136662625.1">
    <property type="nucleotide sequence ID" value="NZ_CP173421.1"/>
</dbReference>
<reference evidence="1 2" key="1">
    <citation type="submission" date="2018-10" db="EMBL/GenBank/DDBJ databases">
        <title>Pseudomonas leptonychotis sp. nov., isolated from Weddell seals in Antarctica.</title>
        <authorList>
            <person name="Novakova D."/>
            <person name="Svec P."/>
            <person name="Kralova S."/>
            <person name="Kristofova L."/>
            <person name="Zeman M."/>
            <person name="Pantucek R."/>
            <person name="Maslanova I."/>
            <person name="Sedlacek I."/>
        </authorList>
    </citation>
    <scope>NUCLEOTIDE SEQUENCE [LARGE SCALE GENOMIC DNA]</scope>
    <source>
        <strain evidence="1 2">CCM 8849</strain>
    </source>
</reference>
<dbReference type="InterPro" id="IPR009921">
    <property type="entry name" value="YehS-like"/>
</dbReference>
<dbReference type="EMBL" id="RFLV01000001">
    <property type="protein sequence ID" value="TIH09338.1"/>
    <property type="molecule type" value="Genomic_DNA"/>
</dbReference>
<accession>A0A4T2A0W0</accession>
<dbReference type="Proteomes" id="UP000307541">
    <property type="component" value="Unassembled WGS sequence"/>
</dbReference>
<dbReference type="AlphaFoldDB" id="A0A4T2A0W0"/>
<protein>
    <submittedName>
        <fullName evidence="1">DUF1456 family protein</fullName>
    </submittedName>
</protein>
<dbReference type="Pfam" id="PF07308">
    <property type="entry name" value="DUF1456"/>
    <property type="match status" value="2"/>
</dbReference>
<dbReference type="PANTHER" id="PTHR37805:SF1">
    <property type="entry name" value="CYTOPLASMIC PROTEIN"/>
    <property type="match status" value="1"/>
</dbReference>
<dbReference type="OrthoDB" id="9788465at2"/>
<keyword evidence="2" id="KW-1185">Reference proteome</keyword>
<proteinExistence type="predicted"/>
<sequence>MLNNDVLRSLRYTLDISDAKMAEIIQLSGKQVTVADLIPLLKKEDEEGFSACDDELMAHFLDGLVYFKRGKDDSRPAQPFELPITNNMVLKKLRVAFELKEDDMHEVMNSVDCPVSKPEMSALFRKFGHSNYRTCGDQFLRNFLKGLTLRVRGE</sequence>
<gene>
    <name evidence="1" type="ORF">D8779_01045</name>
</gene>